<dbReference type="EMBL" id="CAJZBQ010000056">
    <property type="protein sequence ID" value="CAG9333070.1"/>
    <property type="molecule type" value="Genomic_DNA"/>
</dbReference>
<name>A0AAU9K7I2_9CILI</name>
<evidence type="ECO:0000256" key="1">
    <source>
        <dbReference type="SAM" id="Phobius"/>
    </source>
</evidence>
<protein>
    <submittedName>
        <fullName evidence="2">Uncharacterized protein</fullName>
    </submittedName>
</protein>
<accession>A0AAU9K7I2</accession>
<keyword evidence="3" id="KW-1185">Reference proteome</keyword>
<feature type="transmembrane region" description="Helical" evidence="1">
    <location>
        <begin position="53"/>
        <end position="75"/>
    </location>
</feature>
<sequence length="337" mass="38255">MRILKGKSKKQILSIPQVLQRIEALDAKTKRIAHLLGYRSNEISKTFRQMLTMCNSVSIIFLQFDLLHAALYILLKAAETDVCMFFEGNSSDRIWHGRVLVYCNLGYFLHRIDDYTGSLKFLYDAESLILEIKDMKRRATALNTGDIMLAHASIAFLVLCRIERFKEAEQYLEILTTQFNSIIKGRRSKINSTGLSNLYCLIHLSIELFRVMKGVDMEEAISSCKAALENVKNEKTAAMTLLERFSQSKEYNEGLDILLSDEFQSVMFITAFFPFIGTSTPIINFTELCQAQERARFSPITKADIPSMIAPNLSPSDIPDNYSLIMKTALASVKGHN</sequence>
<organism evidence="2 3">
    <name type="scientific">Blepharisma stoltei</name>
    <dbReference type="NCBI Taxonomy" id="1481888"/>
    <lineage>
        <taxon>Eukaryota</taxon>
        <taxon>Sar</taxon>
        <taxon>Alveolata</taxon>
        <taxon>Ciliophora</taxon>
        <taxon>Postciliodesmatophora</taxon>
        <taxon>Heterotrichea</taxon>
        <taxon>Heterotrichida</taxon>
        <taxon>Blepharismidae</taxon>
        <taxon>Blepharisma</taxon>
    </lineage>
</organism>
<comment type="caution">
    <text evidence="2">The sequence shown here is derived from an EMBL/GenBank/DDBJ whole genome shotgun (WGS) entry which is preliminary data.</text>
</comment>
<keyword evidence="1" id="KW-0472">Membrane</keyword>
<dbReference type="Proteomes" id="UP001162131">
    <property type="component" value="Unassembled WGS sequence"/>
</dbReference>
<gene>
    <name evidence="2" type="ORF">BSTOLATCC_MIC57890</name>
</gene>
<reference evidence="2" key="1">
    <citation type="submission" date="2021-09" db="EMBL/GenBank/DDBJ databases">
        <authorList>
            <consortium name="AG Swart"/>
            <person name="Singh M."/>
            <person name="Singh A."/>
            <person name="Seah K."/>
            <person name="Emmerich C."/>
        </authorList>
    </citation>
    <scope>NUCLEOTIDE SEQUENCE</scope>
    <source>
        <strain evidence="2">ATCC30299</strain>
    </source>
</reference>
<evidence type="ECO:0000313" key="3">
    <source>
        <dbReference type="Proteomes" id="UP001162131"/>
    </source>
</evidence>
<dbReference type="AlphaFoldDB" id="A0AAU9K7I2"/>
<proteinExistence type="predicted"/>
<keyword evidence="1" id="KW-1133">Transmembrane helix</keyword>
<keyword evidence="1" id="KW-0812">Transmembrane</keyword>
<evidence type="ECO:0000313" key="2">
    <source>
        <dbReference type="EMBL" id="CAG9333070.1"/>
    </source>
</evidence>